<evidence type="ECO:0000256" key="2">
    <source>
        <dbReference type="SAM" id="SignalP"/>
    </source>
</evidence>
<dbReference type="OrthoDB" id="10687095at2759"/>
<keyword evidence="4" id="KW-1185">Reference proteome</keyword>
<gene>
    <name evidence="3" type="ORF">Fcan01_09787</name>
</gene>
<feature type="signal peptide" evidence="2">
    <location>
        <begin position="1"/>
        <end position="26"/>
    </location>
</feature>
<feature type="compositionally biased region" description="Low complexity" evidence="1">
    <location>
        <begin position="545"/>
        <end position="570"/>
    </location>
</feature>
<dbReference type="AlphaFoldDB" id="A0A226EEV0"/>
<organism evidence="3 4">
    <name type="scientific">Folsomia candida</name>
    <name type="common">Springtail</name>
    <dbReference type="NCBI Taxonomy" id="158441"/>
    <lineage>
        <taxon>Eukaryota</taxon>
        <taxon>Metazoa</taxon>
        <taxon>Ecdysozoa</taxon>
        <taxon>Arthropoda</taxon>
        <taxon>Hexapoda</taxon>
        <taxon>Collembola</taxon>
        <taxon>Entomobryomorpha</taxon>
        <taxon>Isotomoidea</taxon>
        <taxon>Isotomidae</taxon>
        <taxon>Proisotominae</taxon>
        <taxon>Folsomia</taxon>
    </lineage>
</organism>
<evidence type="ECO:0000256" key="1">
    <source>
        <dbReference type="SAM" id="MobiDB-lite"/>
    </source>
</evidence>
<feature type="chain" id="PRO_5012149598" evidence="2">
    <location>
        <begin position="27"/>
        <end position="634"/>
    </location>
</feature>
<dbReference type="EMBL" id="LNIX01000004">
    <property type="protein sequence ID" value="OXA55604.1"/>
    <property type="molecule type" value="Genomic_DNA"/>
</dbReference>
<feature type="compositionally biased region" description="Basic and acidic residues" evidence="1">
    <location>
        <begin position="275"/>
        <end position="298"/>
    </location>
</feature>
<dbReference type="Proteomes" id="UP000198287">
    <property type="component" value="Unassembled WGS sequence"/>
</dbReference>
<feature type="compositionally biased region" description="Polar residues" evidence="1">
    <location>
        <begin position="583"/>
        <end position="603"/>
    </location>
</feature>
<name>A0A226EEV0_FOLCA</name>
<feature type="region of interest" description="Disordered" evidence="1">
    <location>
        <begin position="275"/>
        <end position="424"/>
    </location>
</feature>
<feature type="compositionally biased region" description="Low complexity" evidence="1">
    <location>
        <begin position="307"/>
        <end position="326"/>
    </location>
</feature>
<accession>A0A226EEV0</accession>
<reference evidence="3 4" key="1">
    <citation type="submission" date="2015-12" db="EMBL/GenBank/DDBJ databases">
        <title>The genome of Folsomia candida.</title>
        <authorList>
            <person name="Faddeeva A."/>
            <person name="Derks M.F."/>
            <person name="Anvar Y."/>
            <person name="Smit S."/>
            <person name="Van Straalen N."/>
            <person name="Roelofs D."/>
        </authorList>
    </citation>
    <scope>NUCLEOTIDE SEQUENCE [LARGE SCALE GENOMIC DNA]</scope>
    <source>
        <strain evidence="3 4">VU population</strain>
        <tissue evidence="3">Whole body</tissue>
    </source>
</reference>
<sequence length="634" mass="69575">MGNFACIWTLTICLLISANFFLEINGHHDHDHDHRQEYFGVTDATANFTTPSVPEQFGNETGVRNKRNAGANSPESLLASCQLTNLLLYQALQQQRQVNANPLLALATSNLQGLAGSNLNLNNLSPLGQQIGGGLVGGTGPGNFLNPLAAINQNLVYPSLTTYLTTSTFTTKMTTTALVTVPLLFGNKPFSTTITRTKTFDVTTSEIKTITSTVTPTLVVPQIKASPVAGDDVSVVVPTAIVGGGGSSKKEEIVVADNTGATNKNEYDAYEDDTQYHNDVQEETRAPSKKIYLRERGSPVDTDQFVSPSKPSKTSSSRGTTTFTNSADKKQRRKTRPTTTTESPPPPQRSPTKYAQKDAEITTKSKSQRQHGSQYQSPAATGQDEYDYYGSYYGNNPTQAPTTREKSKKKTSTAYGQQQPQVQQEQFYNRQYGSSIQEDDSPIEEDPAAVQYSDDYGYYNRRLKRGEQNGDEEEEDDENPRLAREYLLEPSSDGDYSGNYQKYEKCPPIPANTPVTVTLTETRTITKFLKGQISTPTVAQNYAYSPTSTTSSRGFTPSSSGSSRRGGSFSKRNRDSTPAAAETFSNYAAKAQNTATSRSVPTTQEERTTGDPRAQILRRGKTRYNPSQDYEYRG</sequence>
<evidence type="ECO:0000313" key="4">
    <source>
        <dbReference type="Proteomes" id="UP000198287"/>
    </source>
</evidence>
<evidence type="ECO:0000313" key="3">
    <source>
        <dbReference type="EMBL" id="OXA55604.1"/>
    </source>
</evidence>
<proteinExistence type="predicted"/>
<keyword evidence="2" id="KW-0732">Signal</keyword>
<feature type="region of interest" description="Disordered" evidence="1">
    <location>
        <begin position="543"/>
        <end position="634"/>
    </location>
</feature>
<protein>
    <submittedName>
        <fullName evidence="3">Uncharacterized protein</fullName>
    </submittedName>
</protein>
<feature type="compositionally biased region" description="Polar residues" evidence="1">
    <location>
        <begin position="364"/>
        <end position="380"/>
    </location>
</feature>
<comment type="caution">
    <text evidence="3">The sequence shown here is derived from an EMBL/GenBank/DDBJ whole genome shotgun (WGS) entry which is preliminary data.</text>
</comment>